<reference evidence="2 3" key="1">
    <citation type="submission" date="2024-02" db="EMBL/GenBank/DDBJ databases">
        <title>High-quality chromosome-scale genome assembly of Pensacola bahiagrass (Paspalum notatum Flugge var. saurae).</title>
        <authorList>
            <person name="Vega J.M."/>
            <person name="Podio M."/>
            <person name="Orjuela J."/>
            <person name="Siena L.A."/>
            <person name="Pessino S.C."/>
            <person name="Combes M.C."/>
            <person name="Mariac C."/>
            <person name="Albertini E."/>
            <person name="Pupilli F."/>
            <person name="Ortiz J.P.A."/>
            <person name="Leblanc O."/>
        </authorList>
    </citation>
    <scope>NUCLEOTIDE SEQUENCE [LARGE SCALE GENOMIC DNA]</scope>
    <source>
        <strain evidence="2">R1</strain>
        <tissue evidence="2">Leaf</tissue>
    </source>
</reference>
<accession>A0AAQ3TNP8</accession>
<evidence type="ECO:0000313" key="3">
    <source>
        <dbReference type="Proteomes" id="UP001341281"/>
    </source>
</evidence>
<organism evidence="2 3">
    <name type="scientific">Paspalum notatum var. saurae</name>
    <dbReference type="NCBI Taxonomy" id="547442"/>
    <lineage>
        <taxon>Eukaryota</taxon>
        <taxon>Viridiplantae</taxon>
        <taxon>Streptophyta</taxon>
        <taxon>Embryophyta</taxon>
        <taxon>Tracheophyta</taxon>
        <taxon>Spermatophyta</taxon>
        <taxon>Magnoliopsida</taxon>
        <taxon>Liliopsida</taxon>
        <taxon>Poales</taxon>
        <taxon>Poaceae</taxon>
        <taxon>PACMAD clade</taxon>
        <taxon>Panicoideae</taxon>
        <taxon>Andropogonodae</taxon>
        <taxon>Paspaleae</taxon>
        <taxon>Paspalinae</taxon>
        <taxon>Paspalum</taxon>
    </lineage>
</organism>
<dbReference type="Proteomes" id="UP001341281">
    <property type="component" value="Chromosome 05"/>
</dbReference>
<evidence type="ECO:0000256" key="1">
    <source>
        <dbReference type="SAM" id="SignalP"/>
    </source>
</evidence>
<proteinExistence type="predicted"/>
<feature type="non-terminal residue" evidence="2">
    <location>
        <position position="1"/>
    </location>
</feature>
<keyword evidence="3" id="KW-1185">Reference proteome</keyword>
<evidence type="ECO:0000313" key="2">
    <source>
        <dbReference type="EMBL" id="WVZ75174.1"/>
    </source>
</evidence>
<keyword evidence="1" id="KW-0732">Signal</keyword>
<sequence length="236" mass="27018">DPLSPMLFLLVMDVLNALVAKAAHENPLQPLVVHQSKHQISLYIDDVIMFLRPTQDDLLLITQLLDDFSCNYPGIPLTIQKPTKTDLLPLIDKIASKVEGFSLEPSWIACRGRQNVNGGNCMPCLLEKVQRLLQYDVLGIFNLETMGWALHIWWLWLQKTYSSRPWEGLPIQVPCNAQALFDVIVETKVWNGEDTKFWTDRWLHLCMIVRAKRQHTIAQALNNRRWVATSGGSHNP</sequence>
<evidence type="ECO:0008006" key="4">
    <source>
        <dbReference type="Google" id="ProtNLM"/>
    </source>
</evidence>
<protein>
    <recommendedName>
        <fullName evidence="4">Reverse transcriptase domain-containing protein</fullName>
    </recommendedName>
</protein>
<dbReference type="AlphaFoldDB" id="A0AAQ3TNP8"/>
<name>A0AAQ3TNP8_PASNO</name>
<feature type="signal peptide" evidence="1">
    <location>
        <begin position="1"/>
        <end position="22"/>
    </location>
</feature>
<feature type="chain" id="PRO_5042889840" description="Reverse transcriptase domain-containing protein" evidence="1">
    <location>
        <begin position="23"/>
        <end position="236"/>
    </location>
</feature>
<gene>
    <name evidence="2" type="ORF">U9M48_023256</name>
</gene>
<feature type="non-terminal residue" evidence="2">
    <location>
        <position position="236"/>
    </location>
</feature>
<dbReference type="EMBL" id="CP144749">
    <property type="protein sequence ID" value="WVZ75174.1"/>
    <property type="molecule type" value="Genomic_DNA"/>
</dbReference>